<name>A0ABY7PEJ9_9ACTN</name>
<keyword evidence="3" id="KW-1185">Reference proteome</keyword>
<feature type="signal peptide" evidence="1">
    <location>
        <begin position="1"/>
        <end position="29"/>
    </location>
</feature>
<accession>A0ABY7PEJ9</accession>
<feature type="chain" id="PRO_5046526529" description="Secreted protein" evidence="1">
    <location>
        <begin position="30"/>
        <end position="157"/>
    </location>
</feature>
<evidence type="ECO:0000313" key="3">
    <source>
        <dbReference type="Proteomes" id="UP001212326"/>
    </source>
</evidence>
<proteinExistence type="predicted"/>
<dbReference type="EMBL" id="CP115300">
    <property type="protein sequence ID" value="WBO69053.1"/>
    <property type="molecule type" value="Genomic_DNA"/>
</dbReference>
<dbReference type="RefSeq" id="WP_270086269.1">
    <property type="nucleotide sequence ID" value="NZ_CP115300.1"/>
</dbReference>
<evidence type="ECO:0008006" key="4">
    <source>
        <dbReference type="Google" id="ProtNLM"/>
    </source>
</evidence>
<evidence type="ECO:0000256" key="1">
    <source>
        <dbReference type="SAM" id="SignalP"/>
    </source>
</evidence>
<organism evidence="2 3">
    <name type="scientific">Streptomyces camelliae</name>
    <dbReference type="NCBI Taxonomy" id="3004093"/>
    <lineage>
        <taxon>Bacteria</taxon>
        <taxon>Bacillati</taxon>
        <taxon>Actinomycetota</taxon>
        <taxon>Actinomycetes</taxon>
        <taxon>Kitasatosporales</taxon>
        <taxon>Streptomycetaceae</taxon>
        <taxon>Streptomyces</taxon>
    </lineage>
</organism>
<dbReference type="PROSITE" id="PS51257">
    <property type="entry name" value="PROKAR_LIPOPROTEIN"/>
    <property type="match status" value="1"/>
</dbReference>
<gene>
    <name evidence="2" type="ORF">O1G22_43015</name>
</gene>
<dbReference type="Proteomes" id="UP001212326">
    <property type="component" value="Chromosome"/>
</dbReference>
<sequence>MFTRTARTLTAAALAAAGVGLGAVGTAQAATASCGYINIGSPGNVNLHGMYAGQVEQVYNTCNGYTWAHFQWATAYQQGPYRSDTVFVSINSWSNGGQVTGPVSTAVKDVDSPGMYIHDANPDTFIAYAQVSCAAAWGTWHAYANGANWGGPAPYSC</sequence>
<protein>
    <recommendedName>
        <fullName evidence="4">Secreted protein</fullName>
    </recommendedName>
</protein>
<evidence type="ECO:0000313" key="2">
    <source>
        <dbReference type="EMBL" id="WBO69053.1"/>
    </source>
</evidence>
<reference evidence="2 3" key="1">
    <citation type="submission" date="2022-12" db="EMBL/GenBank/DDBJ databases">
        <authorList>
            <person name="Mo P."/>
        </authorList>
    </citation>
    <scope>NUCLEOTIDE SEQUENCE [LARGE SCALE GENOMIC DNA]</scope>
    <source>
        <strain evidence="2 3">HUAS 2-6</strain>
    </source>
</reference>
<keyword evidence="1" id="KW-0732">Signal</keyword>